<dbReference type="SUPFAM" id="SSF82771">
    <property type="entry name" value="GIY-YIG endonuclease"/>
    <property type="match status" value="1"/>
</dbReference>
<name>A0A918R4K0_9FLAO</name>
<organism evidence="3 4">
    <name type="scientific">Algibacter mikhailovii</name>
    <dbReference type="NCBI Taxonomy" id="425498"/>
    <lineage>
        <taxon>Bacteria</taxon>
        <taxon>Pseudomonadati</taxon>
        <taxon>Bacteroidota</taxon>
        <taxon>Flavobacteriia</taxon>
        <taxon>Flavobacteriales</taxon>
        <taxon>Flavobacteriaceae</taxon>
        <taxon>Algibacter</taxon>
    </lineage>
</organism>
<dbReference type="InterPro" id="IPR000305">
    <property type="entry name" value="GIY-YIG_endonuc"/>
</dbReference>
<evidence type="ECO:0000313" key="4">
    <source>
        <dbReference type="Proteomes" id="UP000636004"/>
    </source>
</evidence>
<dbReference type="EMBL" id="BMWZ01000005">
    <property type="protein sequence ID" value="GGZ84488.1"/>
    <property type="molecule type" value="Genomic_DNA"/>
</dbReference>
<evidence type="ECO:0000256" key="1">
    <source>
        <dbReference type="ARBA" id="ARBA00007435"/>
    </source>
</evidence>
<sequence length="92" mass="10985">MKTSYIYILTNKYRTTFYIGVTANLSKRLAEHYDGTASKFTKKYQLKDLIYFETFSDVHQAIAREKQLKNWHKAWKLNLIKTVNPTLKTLEY</sequence>
<dbReference type="AlphaFoldDB" id="A0A918R4K0"/>
<dbReference type="CDD" id="cd10448">
    <property type="entry name" value="GIY-YIG_unchar_3"/>
    <property type="match status" value="1"/>
</dbReference>
<comment type="similarity">
    <text evidence="1">Belongs to the UPF0213 family.</text>
</comment>
<reference evidence="3" key="2">
    <citation type="submission" date="2020-09" db="EMBL/GenBank/DDBJ databases">
        <authorList>
            <person name="Sun Q."/>
            <person name="Kim S."/>
        </authorList>
    </citation>
    <scope>NUCLEOTIDE SEQUENCE</scope>
    <source>
        <strain evidence="3">KCTC 12710</strain>
    </source>
</reference>
<feature type="domain" description="GIY-YIG" evidence="2">
    <location>
        <begin position="2"/>
        <end position="79"/>
    </location>
</feature>
<keyword evidence="4" id="KW-1185">Reference proteome</keyword>
<gene>
    <name evidence="3" type="ORF">GCM10007028_23050</name>
</gene>
<keyword evidence="3" id="KW-0378">Hydrolase</keyword>
<accession>A0A918R4K0</accession>
<dbReference type="RefSeq" id="WP_189360961.1">
    <property type="nucleotide sequence ID" value="NZ_BMWZ01000005.1"/>
</dbReference>
<reference evidence="3" key="1">
    <citation type="journal article" date="2014" name="Int. J. Syst. Evol. Microbiol.">
        <title>Complete genome sequence of Corynebacterium casei LMG S-19264T (=DSM 44701T), isolated from a smear-ripened cheese.</title>
        <authorList>
            <consortium name="US DOE Joint Genome Institute (JGI-PGF)"/>
            <person name="Walter F."/>
            <person name="Albersmeier A."/>
            <person name="Kalinowski J."/>
            <person name="Ruckert C."/>
        </authorList>
    </citation>
    <scope>NUCLEOTIDE SEQUENCE</scope>
    <source>
        <strain evidence="3">KCTC 12710</strain>
    </source>
</reference>
<dbReference type="PANTHER" id="PTHR34477:SF5">
    <property type="entry name" value="BSL5627 PROTEIN"/>
    <property type="match status" value="1"/>
</dbReference>
<keyword evidence="3" id="KW-0540">Nuclease</keyword>
<keyword evidence="3" id="KW-0255">Endonuclease</keyword>
<dbReference type="InterPro" id="IPR050190">
    <property type="entry name" value="UPF0213_domain"/>
</dbReference>
<dbReference type="Pfam" id="PF01541">
    <property type="entry name" value="GIY-YIG"/>
    <property type="match status" value="1"/>
</dbReference>
<proteinExistence type="inferred from homology"/>
<dbReference type="Proteomes" id="UP000636004">
    <property type="component" value="Unassembled WGS sequence"/>
</dbReference>
<protein>
    <submittedName>
        <fullName evidence="3">Endonuclease</fullName>
    </submittedName>
</protein>
<dbReference type="PANTHER" id="PTHR34477">
    <property type="entry name" value="UPF0213 PROTEIN YHBQ"/>
    <property type="match status" value="1"/>
</dbReference>
<dbReference type="PROSITE" id="PS50164">
    <property type="entry name" value="GIY_YIG"/>
    <property type="match status" value="1"/>
</dbReference>
<dbReference type="InterPro" id="IPR035901">
    <property type="entry name" value="GIY-YIG_endonuc_sf"/>
</dbReference>
<comment type="caution">
    <text evidence="3">The sequence shown here is derived from an EMBL/GenBank/DDBJ whole genome shotgun (WGS) entry which is preliminary data.</text>
</comment>
<evidence type="ECO:0000313" key="3">
    <source>
        <dbReference type="EMBL" id="GGZ84488.1"/>
    </source>
</evidence>
<dbReference type="GO" id="GO:0004519">
    <property type="term" value="F:endonuclease activity"/>
    <property type="evidence" value="ECO:0007669"/>
    <property type="project" value="UniProtKB-KW"/>
</dbReference>
<dbReference type="SMART" id="SM00465">
    <property type="entry name" value="GIYc"/>
    <property type="match status" value="1"/>
</dbReference>
<dbReference type="Gene3D" id="3.40.1440.10">
    <property type="entry name" value="GIY-YIG endonuclease"/>
    <property type="match status" value="1"/>
</dbReference>
<evidence type="ECO:0000259" key="2">
    <source>
        <dbReference type="PROSITE" id="PS50164"/>
    </source>
</evidence>